<dbReference type="Proteomes" id="UP000294933">
    <property type="component" value="Unassembled WGS sequence"/>
</dbReference>
<proteinExistence type="predicted"/>
<dbReference type="VEuPathDB" id="FungiDB:BD410DRAFT_791175"/>
<reference evidence="1 2" key="1">
    <citation type="submission" date="2018-06" db="EMBL/GenBank/DDBJ databases">
        <title>A transcriptomic atlas of mushroom development highlights an independent origin of complex multicellularity.</title>
        <authorList>
            <consortium name="DOE Joint Genome Institute"/>
            <person name="Krizsan K."/>
            <person name="Almasi E."/>
            <person name="Merenyi Z."/>
            <person name="Sahu N."/>
            <person name="Viragh M."/>
            <person name="Koszo T."/>
            <person name="Mondo S."/>
            <person name="Kiss B."/>
            <person name="Balint B."/>
            <person name="Kues U."/>
            <person name="Barry K."/>
            <person name="Hegedus J.C."/>
            <person name="Henrissat B."/>
            <person name="Johnson J."/>
            <person name="Lipzen A."/>
            <person name="Ohm R."/>
            <person name="Nagy I."/>
            <person name="Pangilinan J."/>
            <person name="Yan J."/>
            <person name="Xiong Y."/>
            <person name="Grigoriev I.V."/>
            <person name="Hibbett D.S."/>
            <person name="Nagy L.G."/>
        </authorList>
    </citation>
    <scope>NUCLEOTIDE SEQUENCE [LARGE SCALE GENOMIC DNA]</scope>
    <source>
        <strain evidence="1 2">SZMC22713</strain>
    </source>
</reference>
<accession>A0A4Y7PXH7</accession>
<name>A0A4Y7PXH7_9AGAM</name>
<sequence>MIIYNILIHVRIVVYRIRQYTEKCLQKICVDFPLPSELSNYVHLKRSYPFDM</sequence>
<dbReference type="EMBL" id="ML170190">
    <property type="protein sequence ID" value="TDL20104.1"/>
    <property type="molecule type" value="Genomic_DNA"/>
</dbReference>
<dbReference type="AlphaFoldDB" id="A0A4Y7PXH7"/>
<keyword evidence="2" id="KW-1185">Reference proteome</keyword>
<protein>
    <submittedName>
        <fullName evidence="1">Uncharacterized protein</fullName>
    </submittedName>
</protein>
<evidence type="ECO:0000313" key="1">
    <source>
        <dbReference type="EMBL" id="TDL20104.1"/>
    </source>
</evidence>
<gene>
    <name evidence="1" type="ORF">BD410DRAFT_791175</name>
</gene>
<organism evidence="1 2">
    <name type="scientific">Rickenella mellea</name>
    <dbReference type="NCBI Taxonomy" id="50990"/>
    <lineage>
        <taxon>Eukaryota</taxon>
        <taxon>Fungi</taxon>
        <taxon>Dikarya</taxon>
        <taxon>Basidiomycota</taxon>
        <taxon>Agaricomycotina</taxon>
        <taxon>Agaricomycetes</taxon>
        <taxon>Hymenochaetales</taxon>
        <taxon>Rickenellaceae</taxon>
        <taxon>Rickenella</taxon>
    </lineage>
</organism>
<evidence type="ECO:0000313" key="2">
    <source>
        <dbReference type="Proteomes" id="UP000294933"/>
    </source>
</evidence>